<reference evidence="2 3" key="1">
    <citation type="submission" date="2013-07" db="EMBL/GenBank/DDBJ databases">
        <title>Completed genome of Sphingomonas sanxanigenens NX02.</title>
        <authorList>
            <person name="Ma T."/>
            <person name="Huang H."/>
            <person name="Wu M."/>
            <person name="Li X."/>
            <person name="Li G."/>
        </authorList>
    </citation>
    <scope>NUCLEOTIDE SEQUENCE [LARGE SCALE GENOMIC DNA]</scope>
    <source>
        <strain evidence="2 3">NX02</strain>
    </source>
</reference>
<dbReference type="OrthoDB" id="7568104at2"/>
<keyword evidence="1" id="KW-0732">Signal</keyword>
<dbReference type="Proteomes" id="UP000018851">
    <property type="component" value="Chromosome"/>
</dbReference>
<keyword evidence="3" id="KW-1185">Reference proteome</keyword>
<evidence type="ECO:0008006" key="4">
    <source>
        <dbReference type="Google" id="ProtNLM"/>
    </source>
</evidence>
<proteinExistence type="predicted"/>
<dbReference type="EMBL" id="CP006644">
    <property type="protein sequence ID" value="AHE56281.1"/>
    <property type="molecule type" value="Genomic_DNA"/>
</dbReference>
<dbReference type="AlphaFoldDB" id="W0AGN1"/>
<gene>
    <name evidence="2" type="ORF">NX02_23325</name>
</gene>
<sequence>MTARFTSLALVAALFATSATAPASAQAPRTRAVHTGDLDLSTDAGVAQLNSRIRRASVQVCGGYAQRDLFEAKRVDRCRKESIARTTSSVERLVMNARSGQRQAMLSTMDVEAAR</sequence>
<dbReference type="PATRIC" id="fig|1123269.5.peg.4565"/>
<evidence type="ECO:0000313" key="2">
    <source>
        <dbReference type="EMBL" id="AHE56281.1"/>
    </source>
</evidence>
<feature type="chain" id="PRO_5004785230" description="UrcA family protein" evidence="1">
    <location>
        <begin position="26"/>
        <end position="115"/>
    </location>
</feature>
<dbReference type="InterPro" id="IPR030972">
    <property type="entry name" value="UrcA_uranyl"/>
</dbReference>
<dbReference type="HOGENOM" id="CLU_2107442_0_0_5"/>
<organism evidence="2 3">
    <name type="scientific">Sphingomonas sanxanigenens DSM 19645 = NX02</name>
    <dbReference type="NCBI Taxonomy" id="1123269"/>
    <lineage>
        <taxon>Bacteria</taxon>
        <taxon>Pseudomonadati</taxon>
        <taxon>Pseudomonadota</taxon>
        <taxon>Alphaproteobacteria</taxon>
        <taxon>Sphingomonadales</taxon>
        <taxon>Sphingomonadaceae</taxon>
        <taxon>Sphingomonas</taxon>
    </lineage>
</organism>
<feature type="signal peptide" evidence="1">
    <location>
        <begin position="1"/>
        <end position="25"/>
    </location>
</feature>
<protein>
    <recommendedName>
        <fullName evidence="4">UrcA family protein</fullName>
    </recommendedName>
</protein>
<evidence type="ECO:0000256" key="1">
    <source>
        <dbReference type="SAM" id="SignalP"/>
    </source>
</evidence>
<dbReference type="KEGG" id="ssan:NX02_23325"/>
<evidence type="ECO:0000313" key="3">
    <source>
        <dbReference type="Proteomes" id="UP000018851"/>
    </source>
</evidence>
<accession>W0AGN1</accession>
<dbReference type="NCBIfam" id="TIGR04433">
    <property type="entry name" value="UrcA_uranyl"/>
    <property type="match status" value="1"/>
</dbReference>
<dbReference type="RefSeq" id="WP_025294403.1">
    <property type="nucleotide sequence ID" value="NZ_CP006644.1"/>
</dbReference>
<name>W0AGN1_9SPHN</name>